<accession>A0A8S1KBR2</accession>
<comment type="caution">
    <text evidence="1">The sequence shown here is derived from an EMBL/GenBank/DDBJ whole genome shotgun (WGS) entry which is preliminary data.</text>
</comment>
<evidence type="ECO:0000313" key="1">
    <source>
        <dbReference type="EMBL" id="CAD8051085.1"/>
    </source>
</evidence>
<name>A0A8S1KBR2_PARPR</name>
<gene>
    <name evidence="1" type="ORF">PPRIM_AZ9-3.1.T0170383</name>
</gene>
<dbReference type="Proteomes" id="UP000688137">
    <property type="component" value="Unassembled WGS sequence"/>
</dbReference>
<protein>
    <submittedName>
        <fullName evidence="1">Uncharacterized protein</fullName>
    </submittedName>
</protein>
<dbReference type="EMBL" id="CAJJDM010000012">
    <property type="protein sequence ID" value="CAD8051085.1"/>
    <property type="molecule type" value="Genomic_DNA"/>
</dbReference>
<keyword evidence="2" id="KW-1185">Reference proteome</keyword>
<reference evidence="1" key="1">
    <citation type="submission" date="2021-01" db="EMBL/GenBank/DDBJ databases">
        <authorList>
            <consortium name="Genoscope - CEA"/>
            <person name="William W."/>
        </authorList>
    </citation>
    <scope>NUCLEOTIDE SEQUENCE</scope>
</reference>
<proteinExistence type="predicted"/>
<evidence type="ECO:0000313" key="2">
    <source>
        <dbReference type="Proteomes" id="UP000688137"/>
    </source>
</evidence>
<organism evidence="1 2">
    <name type="scientific">Paramecium primaurelia</name>
    <dbReference type="NCBI Taxonomy" id="5886"/>
    <lineage>
        <taxon>Eukaryota</taxon>
        <taxon>Sar</taxon>
        <taxon>Alveolata</taxon>
        <taxon>Ciliophora</taxon>
        <taxon>Intramacronucleata</taxon>
        <taxon>Oligohymenophorea</taxon>
        <taxon>Peniculida</taxon>
        <taxon>Parameciidae</taxon>
        <taxon>Paramecium</taxon>
    </lineage>
</organism>
<dbReference type="OMA" id="CYQFRVK"/>
<sequence length="170" mass="20798">MIDYKLLTEFEEQKTQFLQRFISNKQNKQQSKDSKTELIMRKLEKERLQTPFVCYQFRVKKLKTFVKKTSYNSYSFINNQKVQSKEQTQYDNKKRNNSSYDFTQHINQVELNVQNKEVDTLFRPMQDRRQKTPLKMKLQQLEYGKNYQKLVDKIIELDKNPINFKKNLYI</sequence>
<dbReference type="AlphaFoldDB" id="A0A8S1KBR2"/>